<dbReference type="OrthoDB" id="273345at2759"/>
<dbReference type="GO" id="GO:0070475">
    <property type="term" value="P:rRNA base methylation"/>
    <property type="evidence" value="ECO:0007669"/>
    <property type="project" value="InterPro"/>
</dbReference>
<name>X6NXH0_RETFI</name>
<dbReference type="AlphaFoldDB" id="X6NXH0"/>
<dbReference type="GO" id="GO:0005737">
    <property type="term" value="C:cytoplasm"/>
    <property type="evidence" value="ECO:0007669"/>
    <property type="project" value="TreeGrafter"/>
</dbReference>
<feature type="domain" description="25S rRNA (uridine-N(3))-methyltransferase BMT5-like" evidence="1">
    <location>
        <begin position="305"/>
        <end position="475"/>
    </location>
</feature>
<keyword evidence="3" id="KW-1185">Reference proteome</keyword>
<sequence length="498" mass="57743">MIAQAFRAMLISNENELIHTSFGWSNMCKTPEERDDICIEWIKSELLYQYSRVVYGRACERHRRACALVHSLFNPLTYEASREKTQRFLRKVVNLYEGFQIALSSLPKLTADQPEAERFQNAFTFMGVLWSELRMALKTYQDHNSTEYQRITQSIQTFIKQQTPDLYDQITTIDCEDIFRAFRTCLIHQLHDLANFDEHLDEIISLFARAHVFHILVGLIRMEPGISAAAKETRNACRQSINAMFCVMNERMRNLLEHSQLPVSHFTENDHYKLDYMDGTSNGNGDPFFAELRHAGHYRNNQTILVIGDGNLSFGRALCRKFGAWNCMKNLEARKRSVMGGFPSLLECGARNVLVTCYETAMELLHRYPHSISVVTEIEERGGMVLYGVDATNIPDTLGKSFHFHGLDRRPYKLFEGTEIRSFRWDLIVWNFPHAMNENMNPEVNGKLVEDFLKSCFTILAASGEIHVTLHLDNYKGHSFHYQKKKKKKGVFFILIFE</sequence>
<organism evidence="2 3">
    <name type="scientific">Reticulomyxa filosa</name>
    <dbReference type="NCBI Taxonomy" id="46433"/>
    <lineage>
        <taxon>Eukaryota</taxon>
        <taxon>Sar</taxon>
        <taxon>Rhizaria</taxon>
        <taxon>Retaria</taxon>
        <taxon>Foraminifera</taxon>
        <taxon>Monothalamids</taxon>
        <taxon>Reticulomyxidae</taxon>
        <taxon>Reticulomyxa</taxon>
    </lineage>
</organism>
<reference evidence="2 3" key="1">
    <citation type="journal article" date="2013" name="Curr. Biol.">
        <title>The Genome of the Foraminiferan Reticulomyxa filosa.</title>
        <authorList>
            <person name="Glockner G."/>
            <person name="Hulsmann N."/>
            <person name="Schleicher M."/>
            <person name="Noegel A.A."/>
            <person name="Eichinger L."/>
            <person name="Gallinger C."/>
            <person name="Pawlowski J."/>
            <person name="Sierra R."/>
            <person name="Euteneuer U."/>
            <person name="Pillet L."/>
            <person name="Moustafa A."/>
            <person name="Platzer M."/>
            <person name="Groth M."/>
            <person name="Szafranski K."/>
            <person name="Schliwa M."/>
        </authorList>
    </citation>
    <scope>NUCLEOTIDE SEQUENCE [LARGE SCALE GENOMIC DNA]</scope>
</reference>
<evidence type="ECO:0000313" key="3">
    <source>
        <dbReference type="Proteomes" id="UP000023152"/>
    </source>
</evidence>
<accession>X6NXH0</accession>
<dbReference type="InterPro" id="IPR019446">
    <property type="entry name" value="BMT5-like"/>
</dbReference>
<dbReference type="Proteomes" id="UP000023152">
    <property type="component" value="Unassembled WGS sequence"/>
</dbReference>
<dbReference type="PANTHER" id="PTHR11538">
    <property type="entry name" value="PHENYLALANYL-TRNA SYNTHETASE"/>
    <property type="match status" value="1"/>
</dbReference>
<evidence type="ECO:0000313" key="2">
    <source>
        <dbReference type="EMBL" id="ETO31005.1"/>
    </source>
</evidence>
<protein>
    <recommendedName>
        <fullName evidence="1">25S rRNA (uridine-N(3))-methyltransferase BMT5-like domain-containing protein</fullName>
    </recommendedName>
</protein>
<dbReference type="Pfam" id="PF10354">
    <property type="entry name" value="BMT5-like"/>
    <property type="match status" value="1"/>
</dbReference>
<dbReference type="EMBL" id="ASPP01005185">
    <property type="protein sequence ID" value="ETO31005.1"/>
    <property type="molecule type" value="Genomic_DNA"/>
</dbReference>
<proteinExistence type="predicted"/>
<dbReference type="PANTHER" id="PTHR11538:SF26">
    <property type="entry name" value="FERREDOXIN-FOLD ANTICODON-BINDING DOMAIN-CONTAINING PROTEIN 1"/>
    <property type="match status" value="1"/>
</dbReference>
<gene>
    <name evidence="2" type="ORF">RFI_06114</name>
</gene>
<evidence type="ECO:0000259" key="1">
    <source>
        <dbReference type="Pfam" id="PF10354"/>
    </source>
</evidence>
<comment type="caution">
    <text evidence="2">The sequence shown here is derived from an EMBL/GenBank/DDBJ whole genome shotgun (WGS) entry which is preliminary data.</text>
</comment>
<dbReference type="GO" id="GO:0070042">
    <property type="term" value="F:rRNA (uridine-N3-)-methyltransferase activity"/>
    <property type="evidence" value="ECO:0007669"/>
    <property type="project" value="InterPro"/>
</dbReference>